<keyword evidence="3" id="KW-0489">Methyltransferase</keyword>
<comment type="caution">
    <text evidence="6">The sequence shown here is derived from an EMBL/GenBank/DDBJ whole genome shotgun (WGS) entry which is preliminary data.</text>
</comment>
<evidence type="ECO:0000313" key="6">
    <source>
        <dbReference type="EMBL" id="CAJ1398376.1"/>
    </source>
</evidence>
<dbReference type="PANTHER" id="PTHR13393">
    <property type="entry name" value="SAM-DEPENDENT METHYLTRANSFERASE"/>
    <property type="match status" value="1"/>
</dbReference>
<dbReference type="Pfam" id="PF05971">
    <property type="entry name" value="Methyltransf_10"/>
    <property type="match status" value="1"/>
</dbReference>
<keyword evidence="5" id="KW-0949">S-adenosyl-L-methionine</keyword>
<dbReference type="EMBL" id="CAUJNA010003297">
    <property type="protein sequence ID" value="CAJ1398376.1"/>
    <property type="molecule type" value="Genomic_DNA"/>
</dbReference>
<name>A0AA36NCH3_9DINO</name>
<keyword evidence="7" id="KW-1185">Reference proteome</keyword>
<evidence type="ECO:0000313" key="7">
    <source>
        <dbReference type="Proteomes" id="UP001178507"/>
    </source>
</evidence>
<evidence type="ECO:0000256" key="2">
    <source>
        <dbReference type="ARBA" id="ARBA00022552"/>
    </source>
</evidence>
<evidence type="ECO:0008006" key="8">
    <source>
        <dbReference type="Google" id="ProtNLM"/>
    </source>
</evidence>
<dbReference type="InterPro" id="IPR016909">
    <property type="entry name" value="rRNA_lsu_MeTfrase_F"/>
</dbReference>
<dbReference type="GO" id="GO:0005737">
    <property type="term" value="C:cytoplasm"/>
    <property type="evidence" value="ECO:0007669"/>
    <property type="project" value="InterPro"/>
</dbReference>
<proteinExistence type="predicted"/>
<evidence type="ECO:0000256" key="3">
    <source>
        <dbReference type="ARBA" id="ARBA00022603"/>
    </source>
</evidence>
<dbReference type="InterPro" id="IPR029063">
    <property type="entry name" value="SAM-dependent_MTases_sf"/>
</dbReference>
<dbReference type="GO" id="GO:0070475">
    <property type="term" value="P:rRNA base methylation"/>
    <property type="evidence" value="ECO:0007669"/>
    <property type="project" value="TreeGrafter"/>
</dbReference>
<keyword evidence="2" id="KW-0698">rRNA processing</keyword>
<dbReference type="NCBIfam" id="NF008725">
    <property type="entry name" value="PRK11727.1"/>
    <property type="match status" value="1"/>
</dbReference>
<evidence type="ECO:0000256" key="4">
    <source>
        <dbReference type="ARBA" id="ARBA00022679"/>
    </source>
</evidence>
<accession>A0AA36NCH3</accession>
<sequence length="351" mass="39802">MHPRNKHRNYLDYRDLAKKQKGLKRFVFENQWGGASIDYSNQEALEELTRSLLAEFYNIQGWRIPAGYLCPPVPQRVDYIHIMADLLQQSLGSKEVPRGESVCGLDLGTGASCIYSLLGAAEYGWSFLASDVDQAALENAEEIVARNELQHQVTLRCQKDPKRILRGALRKDEVVAFSLCNPPFHETLEHARRAASDKWQRLGNQKLQQAALKNYQGREAELCCEGGEVGFVTRLLEESAQPRFRESCVWFSSLLSRSSSLEPIHARLGELKAKRRRFELRQGRNVKWVVAWSFMGKSQRAEALRKQLAPQPSTGKRKTGLAACGCALEWREVWVSDGHQGTPTEGQIVKY</sequence>
<organism evidence="6 7">
    <name type="scientific">Effrenium voratum</name>
    <dbReference type="NCBI Taxonomy" id="2562239"/>
    <lineage>
        <taxon>Eukaryota</taxon>
        <taxon>Sar</taxon>
        <taxon>Alveolata</taxon>
        <taxon>Dinophyceae</taxon>
        <taxon>Suessiales</taxon>
        <taxon>Symbiodiniaceae</taxon>
        <taxon>Effrenium</taxon>
    </lineage>
</organism>
<evidence type="ECO:0000256" key="5">
    <source>
        <dbReference type="ARBA" id="ARBA00022691"/>
    </source>
</evidence>
<dbReference type="PIRSF" id="PIRSF029038">
    <property type="entry name" value="Mtase_YbiN_prd"/>
    <property type="match status" value="1"/>
</dbReference>
<dbReference type="PANTHER" id="PTHR13393:SF0">
    <property type="entry name" value="RNA N6-ADENOSINE-METHYLTRANSFERASE METTL16"/>
    <property type="match status" value="1"/>
</dbReference>
<evidence type="ECO:0000256" key="1">
    <source>
        <dbReference type="ARBA" id="ARBA00022490"/>
    </source>
</evidence>
<dbReference type="Proteomes" id="UP001178507">
    <property type="component" value="Unassembled WGS sequence"/>
</dbReference>
<dbReference type="InterPro" id="IPR010286">
    <property type="entry name" value="METTL16/RlmF"/>
</dbReference>
<keyword evidence="4" id="KW-0808">Transferase</keyword>
<gene>
    <name evidence="6" type="ORF">EVOR1521_LOCUS22185</name>
</gene>
<dbReference type="AlphaFoldDB" id="A0AA36NCH3"/>
<protein>
    <recommendedName>
        <fullName evidence="8">U6 small nuclear RNA (adenine-(43)-N(6))-methyltransferase</fullName>
    </recommendedName>
</protein>
<dbReference type="SUPFAM" id="SSF53335">
    <property type="entry name" value="S-adenosyl-L-methionine-dependent methyltransferases"/>
    <property type="match status" value="1"/>
</dbReference>
<dbReference type="GO" id="GO:0008988">
    <property type="term" value="F:rRNA (adenine-N6-)-methyltransferase activity"/>
    <property type="evidence" value="ECO:0007669"/>
    <property type="project" value="InterPro"/>
</dbReference>
<reference evidence="6" key="1">
    <citation type="submission" date="2023-08" db="EMBL/GenBank/DDBJ databases">
        <authorList>
            <person name="Chen Y."/>
            <person name="Shah S."/>
            <person name="Dougan E. K."/>
            <person name="Thang M."/>
            <person name="Chan C."/>
        </authorList>
    </citation>
    <scope>NUCLEOTIDE SEQUENCE</scope>
</reference>
<keyword evidence="1" id="KW-0963">Cytoplasm</keyword>
<dbReference type="Gene3D" id="3.40.50.150">
    <property type="entry name" value="Vaccinia Virus protein VP39"/>
    <property type="match status" value="1"/>
</dbReference>